<evidence type="ECO:0000256" key="7">
    <source>
        <dbReference type="ARBA" id="ARBA00023136"/>
    </source>
</evidence>
<evidence type="ECO:0000256" key="5">
    <source>
        <dbReference type="ARBA" id="ARBA00022692"/>
    </source>
</evidence>
<dbReference type="InterPro" id="IPR007603">
    <property type="entry name" value="Choline_transptr-like"/>
</dbReference>
<feature type="transmembrane region" description="Helical" evidence="8">
    <location>
        <begin position="397"/>
        <end position="417"/>
    </location>
</feature>
<comment type="similarity">
    <text evidence="3 8">Belongs to the CTL (choline transporter-like) family.</text>
</comment>
<feature type="transmembrane region" description="Helical" evidence="8">
    <location>
        <begin position="192"/>
        <end position="215"/>
    </location>
</feature>
<proteinExistence type="inferred from homology"/>
<keyword evidence="6 8" id="KW-1133">Transmembrane helix</keyword>
<reference evidence="9" key="1">
    <citation type="submission" date="2020-06" db="EMBL/GenBank/DDBJ databases">
        <title>Genomes of multiple members of Pneumocystis genus reveal paths to human pathogen Pneumocystis jirovecii.</title>
        <authorList>
            <person name="Cisse O.H."/>
            <person name="Ma L."/>
            <person name="Dekker J."/>
            <person name="Khil P."/>
            <person name="Jo J."/>
            <person name="Brenchley J."/>
            <person name="Blair R."/>
            <person name="Pahar B."/>
            <person name="Chabe M."/>
            <person name="Van Rompay K.A."/>
            <person name="Keesler R."/>
            <person name="Sukura A."/>
            <person name="Hirsch V."/>
            <person name="Kutty G."/>
            <person name="Liu Y."/>
            <person name="Peng L."/>
            <person name="Chen J."/>
            <person name="Song J."/>
            <person name="Weissenbacher-Lang C."/>
            <person name="Xu J."/>
            <person name="Upham N.S."/>
            <person name="Stajich J.E."/>
            <person name="Cuomo C.A."/>
            <person name="Cushion M.T."/>
            <person name="Kovacs J.A."/>
        </authorList>
    </citation>
    <scope>NUCLEOTIDE SEQUENCE</scope>
    <source>
        <strain evidence="9">2A</strain>
    </source>
</reference>
<accession>A0A899GC46</accession>
<dbReference type="OrthoDB" id="44736at2759"/>
<comment type="function">
    <text evidence="1 8">Probably involved in transport through the plasma membrane.</text>
</comment>
<evidence type="ECO:0000256" key="4">
    <source>
        <dbReference type="ARBA" id="ARBA00015388"/>
    </source>
</evidence>
<dbReference type="Pfam" id="PF04515">
    <property type="entry name" value="Choline_transpo"/>
    <property type="match status" value="1"/>
</dbReference>
<evidence type="ECO:0000256" key="8">
    <source>
        <dbReference type="RuleBase" id="RU368066"/>
    </source>
</evidence>
<feature type="transmembrane region" description="Helical" evidence="8">
    <location>
        <begin position="326"/>
        <end position="347"/>
    </location>
</feature>
<evidence type="ECO:0000313" key="9">
    <source>
        <dbReference type="EMBL" id="QSL66157.1"/>
    </source>
</evidence>
<evidence type="ECO:0000256" key="6">
    <source>
        <dbReference type="ARBA" id="ARBA00022989"/>
    </source>
</evidence>
<evidence type="ECO:0000256" key="3">
    <source>
        <dbReference type="ARBA" id="ARBA00007168"/>
    </source>
</evidence>
<protein>
    <recommendedName>
        <fullName evidence="4 8">Protein PNS1</fullName>
    </recommendedName>
</protein>
<feature type="transmembrane region" description="Helical" evidence="8">
    <location>
        <begin position="151"/>
        <end position="171"/>
    </location>
</feature>
<evidence type="ECO:0000256" key="1">
    <source>
        <dbReference type="ARBA" id="ARBA00002957"/>
    </source>
</evidence>
<keyword evidence="10" id="KW-1185">Reference proteome</keyword>
<dbReference type="PANTHER" id="PTHR12385">
    <property type="entry name" value="CHOLINE TRANSPORTER-LIKE (SLC FAMILY 44)"/>
    <property type="match status" value="1"/>
</dbReference>
<feature type="transmembrane region" description="Helical" evidence="8">
    <location>
        <begin position="126"/>
        <end position="145"/>
    </location>
</feature>
<dbReference type="GO" id="GO:0005886">
    <property type="term" value="C:plasma membrane"/>
    <property type="evidence" value="ECO:0007669"/>
    <property type="project" value="UniProtKB-SubCell"/>
</dbReference>
<feature type="transmembrane region" description="Helical" evidence="8">
    <location>
        <begin position="429"/>
        <end position="453"/>
    </location>
</feature>
<keyword evidence="7 8" id="KW-0472">Membrane</keyword>
<dbReference type="Proteomes" id="UP000663699">
    <property type="component" value="Chromosome 10"/>
</dbReference>
<dbReference type="EMBL" id="CP054541">
    <property type="protein sequence ID" value="QSL66157.1"/>
    <property type="molecule type" value="Genomic_DNA"/>
</dbReference>
<organism evidence="9 10">
    <name type="scientific">Pneumocystis wakefieldiae</name>
    <dbReference type="NCBI Taxonomy" id="38082"/>
    <lineage>
        <taxon>Eukaryota</taxon>
        <taxon>Fungi</taxon>
        <taxon>Dikarya</taxon>
        <taxon>Ascomycota</taxon>
        <taxon>Taphrinomycotina</taxon>
        <taxon>Pneumocystomycetes</taxon>
        <taxon>Pneumocystaceae</taxon>
        <taxon>Pneumocystis</taxon>
    </lineage>
</organism>
<evidence type="ECO:0000256" key="2">
    <source>
        <dbReference type="ARBA" id="ARBA00004651"/>
    </source>
</evidence>
<keyword evidence="5 8" id="KW-0812">Transmembrane</keyword>
<sequence length="486" mass="55133">MSVNPEKVYRGDNPYEYDPVHGPEGVWTSDRKEAIEFSEKFKVDKKWKDVWAFVLFFISLIGFICISGVSIHDFLKSGGDSRRSFSGGASFTVNSNTVFLYVCVVSVASVLSFLYFLLARVYTKQFIWLTGILQIVFILGIGLFYMIRGLYVASIVFLAFALFYALCFYTWRSRIPLATMYLQFTMKVSSHYPSVFFVSFCGMFVAIGFFAWFFVTLITSYNKFSAYELDGTMKQSCVDNPAKCDIFNAYWVSEVIKNVVHTTICGVFGSYYYGYNTPEGIPKHATLSSLKRTTTYSFGSVCFGSLVASIVQLLRDLFKSLMRDRAGSGDILGTIVSCFASCIFMLLDWLVQYFNHYCYAQIALYGKKYLRAAKDTWDMFKRNGIDALINDSLIDNVLFFGSLFVACLTAFFAYLYLRFTVPAYNDGGVYYIAAIFVAFFIGLQVCNIVIIAIRSGIAALFVGVSEDREVLRRNFPVLYNKMFGIV</sequence>
<gene>
    <name evidence="9" type="ORF">MERGE_000532</name>
</gene>
<feature type="transmembrane region" description="Helical" evidence="8">
    <location>
        <begin position="50"/>
        <end position="71"/>
    </location>
</feature>
<evidence type="ECO:0000313" key="10">
    <source>
        <dbReference type="Proteomes" id="UP000663699"/>
    </source>
</evidence>
<dbReference type="GO" id="GO:0022857">
    <property type="term" value="F:transmembrane transporter activity"/>
    <property type="evidence" value="ECO:0007669"/>
    <property type="project" value="UniProtKB-UniRule"/>
</dbReference>
<comment type="subcellular location">
    <subcellularLocation>
        <location evidence="2 8">Cell membrane</location>
        <topology evidence="2 8">Multi-pass membrane protein</topology>
    </subcellularLocation>
</comment>
<dbReference type="AlphaFoldDB" id="A0A899GC46"/>
<feature type="transmembrane region" description="Helical" evidence="8">
    <location>
        <begin position="98"/>
        <end position="119"/>
    </location>
</feature>
<feature type="transmembrane region" description="Helical" evidence="8">
    <location>
        <begin position="296"/>
        <end position="314"/>
    </location>
</feature>
<name>A0A899GC46_9ASCO</name>
<dbReference type="PANTHER" id="PTHR12385:SF4">
    <property type="entry name" value="PROTEIN PNS1"/>
    <property type="match status" value="1"/>
</dbReference>